<sequence>MDEERLPVKRMRASDADRDAIAERLAGALSEGRLDLTEYDDRLSATMRAKTLGELAELTADLPETAPPPAEAPVPGGGQNGEGRWRERLEPWRGLAAIAVILTGIWTVTSLLSGSLQPFWPAWPIGFMFVFTAAGALSGDYEKKRPRNGDLGRHQIDPDRRRDIDGGPGPAG</sequence>
<evidence type="ECO:0000256" key="1">
    <source>
        <dbReference type="SAM" id="MobiDB-lite"/>
    </source>
</evidence>
<dbReference type="Proteomes" id="UP001165092">
    <property type="component" value="Unassembled WGS sequence"/>
</dbReference>
<evidence type="ECO:0000313" key="5">
    <source>
        <dbReference type="Proteomes" id="UP001165092"/>
    </source>
</evidence>
<feature type="region of interest" description="Disordered" evidence="1">
    <location>
        <begin position="64"/>
        <end position="84"/>
    </location>
</feature>
<accession>A0A9W6UJ32</accession>
<dbReference type="RefSeq" id="WP_285759446.1">
    <property type="nucleotide sequence ID" value="NZ_BSQG01000003.1"/>
</dbReference>
<name>A0A9W6UJ32_9ACTN</name>
<dbReference type="PANTHER" id="PTHR40763:SF4">
    <property type="entry name" value="DUF1707 DOMAIN-CONTAINING PROTEIN"/>
    <property type="match status" value="1"/>
</dbReference>
<evidence type="ECO:0000256" key="2">
    <source>
        <dbReference type="SAM" id="Phobius"/>
    </source>
</evidence>
<gene>
    <name evidence="4" type="ORF">Nans01_24290</name>
</gene>
<dbReference type="PANTHER" id="PTHR40763">
    <property type="entry name" value="MEMBRANE PROTEIN-RELATED"/>
    <property type="match status" value="1"/>
</dbReference>
<dbReference type="AlphaFoldDB" id="A0A9W6UJ32"/>
<feature type="domain" description="DUF1707" evidence="3">
    <location>
        <begin position="11"/>
        <end position="63"/>
    </location>
</feature>
<proteinExistence type="predicted"/>
<keyword evidence="5" id="KW-1185">Reference proteome</keyword>
<feature type="compositionally biased region" description="Basic and acidic residues" evidence="1">
    <location>
        <begin position="141"/>
        <end position="165"/>
    </location>
</feature>
<feature type="region of interest" description="Disordered" evidence="1">
    <location>
        <begin position="141"/>
        <end position="172"/>
    </location>
</feature>
<keyword evidence="2" id="KW-1133">Transmembrane helix</keyword>
<feature type="transmembrane region" description="Helical" evidence="2">
    <location>
        <begin position="94"/>
        <end position="113"/>
    </location>
</feature>
<evidence type="ECO:0000313" key="4">
    <source>
        <dbReference type="EMBL" id="GLU48078.1"/>
    </source>
</evidence>
<feature type="transmembrane region" description="Helical" evidence="2">
    <location>
        <begin position="119"/>
        <end position="137"/>
    </location>
</feature>
<dbReference type="InterPro" id="IPR012551">
    <property type="entry name" value="DUF1707_SHOCT-like"/>
</dbReference>
<reference evidence="4" key="1">
    <citation type="submission" date="2023-02" db="EMBL/GenBank/DDBJ databases">
        <title>Nocardiopsis ansamitocini NBRC 112285.</title>
        <authorList>
            <person name="Ichikawa N."/>
            <person name="Sato H."/>
            <person name="Tonouchi N."/>
        </authorList>
    </citation>
    <scope>NUCLEOTIDE SEQUENCE</scope>
    <source>
        <strain evidence="4">NBRC 112285</strain>
    </source>
</reference>
<comment type="caution">
    <text evidence="4">The sequence shown here is derived from an EMBL/GenBank/DDBJ whole genome shotgun (WGS) entry which is preliminary data.</text>
</comment>
<dbReference type="Pfam" id="PF08044">
    <property type="entry name" value="DUF1707"/>
    <property type="match status" value="1"/>
</dbReference>
<evidence type="ECO:0000259" key="3">
    <source>
        <dbReference type="Pfam" id="PF08044"/>
    </source>
</evidence>
<protein>
    <recommendedName>
        <fullName evidence="3">DUF1707 domain-containing protein</fullName>
    </recommendedName>
</protein>
<keyword evidence="2" id="KW-0472">Membrane</keyword>
<organism evidence="4 5">
    <name type="scientific">Nocardiopsis ansamitocini</name>
    <dbReference type="NCBI Taxonomy" id="1670832"/>
    <lineage>
        <taxon>Bacteria</taxon>
        <taxon>Bacillati</taxon>
        <taxon>Actinomycetota</taxon>
        <taxon>Actinomycetes</taxon>
        <taxon>Streptosporangiales</taxon>
        <taxon>Nocardiopsidaceae</taxon>
        <taxon>Nocardiopsis</taxon>
    </lineage>
</organism>
<keyword evidence="2" id="KW-0812">Transmembrane</keyword>
<dbReference type="EMBL" id="BSQG01000003">
    <property type="protein sequence ID" value="GLU48078.1"/>
    <property type="molecule type" value="Genomic_DNA"/>
</dbReference>